<feature type="disulfide bond" evidence="11">
    <location>
        <begin position="83"/>
        <end position="93"/>
    </location>
</feature>
<dbReference type="PROSITE" id="PS50287">
    <property type="entry name" value="SRCR_2"/>
    <property type="match status" value="1"/>
</dbReference>
<organism evidence="13 14">
    <name type="scientific">Falco tinnunculus</name>
    <name type="common">Common kestrel</name>
    <dbReference type="NCBI Taxonomy" id="100819"/>
    <lineage>
        <taxon>Eukaryota</taxon>
        <taxon>Metazoa</taxon>
        <taxon>Chordata</taxon>
        <taxon>Craniata</taxon>
        <taxon>Vertebrata</taxon>
        <taxon>Euteleostomi</taxon>
        <taxon>Archelosauria</taxon>
        <taxon>Archosauria</taxon>
        <taxon>Dinosauria</taxon>
        <taxon>Saurischia</taxon>
        <taxon>Theropoda</taxon>
        <taxon>Coelurosauria</taxon>
        <taxon>Aves</taxon>
        <taxon>Neognathae</taxon>
        <taxon>Neoaves</taxon>
        <taxon>Telluraves</taxon>
        <taxon>Australaves</taxon>
        <taxon>Falconiformes</taxon>
        <taxon>Falconidae</taxon>
        <taxon>Falco</taxon>
    </lineage>
</organism>
<dbReference type="OMA" id="FRINSMI"/>
<comment type="function">
    <text evidence="8">Binds to extracellular matrix proteins. Binds to pathogen-associated molecular patterns (PAMPs) present on the cell walls of Gram-positive and Gram-negative bacteria and fungi, behaving as a pattern recognition receptor (PRR). Induces bacterial and fungal aggregation and subsequent inhibition of PAMP-induced cytokine release. Does not possess intrinsic bactericidal activity. May play a role in the innate defense and homeostasis of certain epithelial surfaces.</text>
</comment>
<feature type="domain" description="SRCR" evidence="12">
    <location>
        <begin position="14"/>
        <end position="112"/>
    </location>
</feature>
<evidence type="ECO:0000256" key="9">
    <source>
        <dbReference type="ARBA" id="ARBA00064153"/>
    </source>
</evidence>
<dbReference type="SUPFAM" id="SSF56487">
    <property type="entry name" value="SRCR-like"/>
    <property type="match status" value="1"/>
</dbReference>
<evidence type="ECO:0000256" key="7">
    <source>
        <dbReference type="ARBA" id="ARBA00023180"/>
    </source>
</evidence>
<keyword evidence="6" id="KW-0675">Receptor</keyword>
<dbReference type="GO" id="GO:0005615">
    <property type="term" value="C:extracellular space"/>
    <property type="evidence" value="ECO:0007669"/>
    <property type="project" value="TreeGrafter"/>
</dbReference>
<keyword evidence="5 11" id="KW-1015">Disulfide bond</keyword>
<evidence type="ECO:0000256" key="3">
    <source>
        <dbReference type="ARBA" id="ARBA00022729"/>
    </source>
</evidence>
<dbReference type="InterPro" id="IPR001190">
    <property type="entry name" value="SRCR"/>
</dbReference>
<keyword evidence="2" id="KW-0964">Secreted</keyword>
<keyword evidence="3" id="KW-0732">Signal</keyword>
<reference evidence="13" key="1">
    <citation type="submission" date="2025-08" db="UniProtKB">
        <authorList>
            <consortium name="Ensembl"/>
        </authorList>
    </citation>
    <scope>IDENTIFICATION</scope>
</reference>
<dbReference type="Gene3D" id="3.10.250.10">
    <property type="entry name" value="SRCR-like domain"/>
    <property type="match status" value="1"/>
</dbReference>
<dbReference type="Ensembl" id="ENSFTIT00000004151.1">
    <property type="protein sequence ID" value="ENSFTIP00000003969.1"/>
    <property type="gene ID" value="ENSFTIG00000002742.1"/>
</dbReference>
<evidence type="ECO:0000256" key="2">
    <source>
        <dbReference type="ARBA" id="ARBA00022525"/>
    </source>
</evidence>
<evidence type="ECO:0000256" key="8">
    <source>
        <dbReference type="ARBA" id="ARBA00058074"/>
    </source>
</evidence>
<evidence type="ECO:0000259" key="12">
    <source>
        <dbReference type="PROSITE" id="PS50287"/>
    </source>
</evidence>
<dbReference type="SMART" id="SM00202">
    <property type="entry name" value="SR"/>
    <property type="match status" value="1"/>
</dbReference>
<evidence type="ECO:0000256" key="11">
    <source>
        <dbReference type="PROSITE-ProRule" id="PRU00196"/>
    </source>
</evidence>
<evidence type="ECO:0000256" key="1">
    <source>
        <dbReference type="ARBA" id="ARBA00004613"/>
    </source>
</evidence>
<sequence length="123" mass="13461">SIGCRFWWEEVVEIRLAEGPHRCSGRVEVLYEEQWGTVCDDNWDLTDAAVVCRQLGCGAATAVYGRAHFGQGTGRIWMDDVICGGNETNLAQCRGWGLHNCNHNEDAGVVCSGGPRGRGGRCF</sequence>
<dbReference type="PRINTS" id="PR00258">
    <property type="entry name" value="SPERACTRCPTR"/>
</dbReference>
<dbReference type="Proteomes" id="UP000694562">
    <property type="component" value="Unplaced"/>
</dbReference>
<dbReference type="GO" id="GO:0005886">
    <property type="term" value="C:plasma membrane"/>
    <property type="evidence" value="ECO:0007669"/>
    <property type="project" value="TreeGrafter"/>
</dbReference>
<name>A0A8C4TV09_FALTI</name>
<evidence type="ECO:0000256" key="5">
    <source>
        <dbReference type="ARBA" id="ARBA00023157"/>
    </source>
</evidence>
<comment type="subcellular location">
    <subcellularLocation>
        <location evidence="1">Secreted</location>
    </subcellularLocation>
</comment>
<dbReference type="AlphaFoldDB" id="A0A8C4TV09"/>
<dbReference type="PANTHER" id="PTHR48071:SF15">
    <property type="entry name" value="SRCR DOMAIN-CONTAINING PROTEIN"/>
    <property type="match status" value="1"/>
</dbReference>
<evidence type="ECO:0000313" key="14">
    <source>
        <dbReference type="Proteomes" id="UP000694562"/>
    </source>
</evidence>
<dbReference type="GO" id="GO:0031638">
    <property type="term" value="P:zymogen activation"/>
    <property type="evidence" value="ECO:0007669"/>
    <property type="project" value="TreeGrafter"/>
</dbReference>
<dbReference type="PROSITE" id="PS00420">
    <property type="entry name" value="SRCR_1"/>
    <property type="match status" value="1"/>
</dbReference>
<dbReference type="Pfam" id="PF00530">
    <property type="entry name" value="SRCR"/>
    <property type="match status" value="1"/>
</dbReference>
<protein>
    <recommendedName>
        <fullName evidence="10">Soluble scavenger receptor cysteine-rich domain-containing protein SSC5D</fullName>
    </recommendedName>
</protein>
<reference evidence="13" key="2">
    <citation type="submission" date="2025-09" db="UniProtKB">
        <authorList>
            <consortium name="Ensembl"/>
        </authorList>
    </citation>
    <scope>IDENTIFICATION</scope>
</reference>
<evidence type="ECO:0000256" key="6">
    <source>
        <dbReference type="ARBA" id="ARBA00023170"/>
    </source>
</evidence>
<comment type="caution">
    <text evidence="11">Lacks conserved residue(s) required for the propagation of feature annotation.</text>
</comment>
<evidence type="ECO:0000256" key="10">
    <source>
        <dbReference type="ARBA" id="ARBA00069168"/>
    </source>
</evidence>
<dbReference type="OrthoDB" id="536948at2759"/>
<proteinExistence type="predicted"/>
<dbReference type="InterPro" id="IPR036772">
    <property type="entry name" value="SRCR-like_dom_sf"/>
</dbReference>
<keyword evidence="4" id="KW-0677">Repeat</keyword>
<dbReference type="GO" id="GO:0004252">
    <property type="term" value="F:serine-type endopeptidase activity"/>
    <property type="evidence" value="ECO:0007669"/>
    <property type="project" value="TreeGrafter"/>
</dbReference>
<keyword evidence="7" id="KW-0325">Glycoprotein</keyword>
<dbReference type="FunFam" id="3.10.250.10:FF:000007">
    <property type="entry name" value="Soluble scavenger receptor cysteine-rich domain-containing protein SSC5D"/>
    <property type="match status" value="1"/>
</dbReference>
<dbReference type="PANTHER" id="PTHR48071">
    <property type="entry name" value="SRCR DOMAIN-CONTAINING PROTEIN"/>
    <property type="match status" value="1"/>
</dbReference>
<accession>A0A8C4TV09</accession>
<evidence type="ECO:0000256" key="4">
    <source>
        <dbReference type="ARBA" id="ARBA00022737"/>
    </source>
</evidence>
<evidence type="ECO:0000313" key="13">
    <source>
        <dbReference type="Ensembl" id="ENSFTIP00000003969.1"/>
    </source>
</evidence>
<comment type="subunit">
    <text evidence="9">Interacts with LGALS1 and laminin.</text>
</comment>
<keyword evidence="14" id="KW-1185">Reference proteome</keyword>